<evidence type="ECO:0000256" key="1">
    <source>
        <dbReference type="SAM" id="MobiDB-lite"/>
    </source>
</evidence>
<sequence length="416" mass="44159">MASQSAGPKPPRPRLSLHTKMACGPPSKGLRGQPVNPSDPTTFNTLSNIYVTAIERCSALQPEPVTAINTLRDFSLRSPVEAPDSTRAHVPSFAPTYPDTPLSAQRSSSPRRHVDFTYPSTMTATPPLSASAVDEPARIFTFSSADTALPRSCRSAAASPIIDRGSPCNRTRASVSPIAAARMCPYAHPESLRSILRNSPLPSRRAKSSPLARRRSLHVSMKPAKKVEYDSPLEQEIITSTYTRSHIDLLTDDGSPLSPTHTRSGAEVGLQETAMAFTANEIRDGGGTPGPFEGVRCRLAGLSAGSPVSPGVGSGHASRKRKRAAKQRHWEWTIGQEDGIDEVKDACAALRGEGANKRAKMPKQRVLGNGARCPSVPVDARSAMEAVKPAERPGVDAPIEPANVVEGDSDATGTGG</sequence>
<accession>A0A168E5B4</accession>
<feature type="region of interest" description="Disordered" evidence="1">
    <location>
        <begin position="304"/>
        <end position="327"/>
    </location>
</feature>
<evidence type="ECO:0000313" key="3">
    <source>
        <dbReference type="Proteomes" id="UP000078544"/>
    </source>
</evidence>
<dbReference type="STRING" id="1081109.A0A168E5B4"/>
<evidence type="ECO:0000313" key="2">
    <source>
        <dbReference type="EMBL" id="KZZ98433.1"/>
    </source>
</evidence>
<dbReference type="EMBL" id="AZGY01000005">
    <property type="protein sequence ID" value="KZZ98433.1"/>
    <property type="molecule type" value="Genomic_DNA"/>
</dbReference>
<feature type="compositionally biased region" description="Basic residues" evidence="1">
    <location>
        <begin position="317"/>
        <end position="327"/>
    </location>
</feature>
<dbReference type="Proteomes" id="UP000078544">
    <property type="component" value="Unassembled WGS sequence"/>
</dbReference>
<feature type="region of interest" description="Disordered" evidence="1">
    <location>
        <begin position="385"/>
        <end position="416"/>
    </location>
</feature>
<name>A0A168E5B4_9HYPO</name>
<dbReference type="OrthoDB" id="5206740at2759"/>
<reference evidence="2 3" key="1">
    <citation type="journal article" date="2016" name="Genome Biol. Evol.">
        <title>Divergent and convergent evolution of fungal pathogenicity.</title>
        <authorList>
            <person name="Shang Y."/>
            <person name="Xiao G."/>
            <person name="Zheng P."/>
            <person name="Cen K."/>
            <person name="Zhan S."/>
            <person name="Wang C."/>
        </authorList>
    </citation>
    <scope>NUCLEOTIDE SEQUENCE [LARGE SCALE GENOMIC DNA]</scope>
    <source>
        <strain evidence="2 3">RCEF 2490</strain>
    </source>
</reference>
<proteinExistence type="predicted"/>
<keyword evidence="3" id="KW-1185">Reference proteome</keyword>
<feature type="region of interest" description="Disordered" evidence="1">
    <location>
        <begin position="1"/>
        <end position="41"/>
    </location>
</feature>
<organism evidence="2 3">
    <name type="scientific">Moelleriella libera RCEF 2490</name>
    <dbReference type="NCBI Taxonomy" id="1081109"/>
    <lineage>
        <taxon>Eukaryota</taxon>
        <taxon>Fungi</taxon>
        <taxon>Dikarya</taxon>
        <taxon>Ascomycota</taxon>
        <taxon>Pezizomycotina</taxon>
        <taxon>Sordariomycetes</taxon>
        <taxon>Hypocreomycetidae</taxon>
        <taxon>Hypocreales</taxon>
        <taxon>Clavicipitaceae</taxon>
        <taxon>Moelleriella</taxon>
    </lineage>
</organism>
<feature type="region of interest" description="Disordered" evidence="1">
    <location>
        <begin position="82"/>
        <end position="112"/>
    </location>
</feature>
<dbReference type="AlphaFoldDB" id="A0A168E5B4"/>
<gene>
    <name evidence="2" type="ORF">AAL_02951</name>
</gene>
<protein>
    <submittedName>
        <fullName evidence="2">Uncharacterized protein</fullName>
    </submittedName>
</protein>
<comment type="caution">
    <text evidence="2">The sequence shown here is derived from an EMBL/GenBank/DDBJ whole genome shotgun (WGS) entry which is preliminary data.</text>
</comment>